<proteinExistence type="predicted"/>
<reference evidence="2" key="1">
    <citation type="submission" date="2023-08" db="EMBL/GenBank/DDBJ databases">
        <authorList>
            <person name="Audoor S."/>
            <person name="Bilcke G."/>
        </authorList>
    </citation>
    <scope>NUCLEOTIDE SEQUENCE</scope>
</reference>
<accession>A0AAD2JIE0</accession>
<protein>
    <submittedName>
        <fullName evidence="2">Uncharacterized protein</fullName>
    </submittedName>
</protein>
<evidence type="ECO:0000256" key="1">
    <source>
        <dbReference type="SAM" id="MobiDB-lite"/>
    </source>
</evidence>
<feature type="compositionally biased region" description="Acidic residues" evidence="1">
    <location>
        <begin position="20"/>
        <end position="30"/>
    </location>
</feature>
<organism evidence="2 3">
    <name type="scientific">Cylindrotheca closterium</name>
    <dbReference type="NCBI Taxonomy" id="2856"/>
    <lineage>
        <taxon>Eukaryota</taxon>
        <taxon>Sar</taxon>
        <taxon>Stramenopiles</taxon>
        <taxon>Ochrophyta</taxon>
        <taxon>Bacillariophyta</taxon>
        <taxon>Bacillariophyceae</taxon>
        <taxon>Bacillariophycidae</taxon>
        <taxon>Bacillariales</taxon>
        <taxon>Bacillariaceae</taxon>
        <taxon>Cylindrotheca</taxon>
    </lineage>
</organism>
<name>A0AAD2JIE0_9STRA</name>
<sequence length="327" mass="36411">MGQNLLQTPSRSYKYYLQEAAEDDDDDEPLDIAISPAVNKEQEEVANDKSGPLSSSKSPEIYSSPASLLLSPLPTEYRSFLNGLLSPFSPLLKQSDTRGEYLQYVSLQPCRKVTCVVKVLPLGDNDNEQRCVFPQMKSESASLSQNVVVVNPSAFGKHIPSHVTLETARLVSKATDTSDWARLYNLHHVVWPTMGSSVSFDSSNDQSSVDSLSRAIAQDAMVELQSSVIISLGAQFDGEGSDEGLWTRVIAHCQGLMEEKMVCTISFVEILDERDNFRDLLCGSNIRKLNSGSVRRDVWSDGRCCTTERSELDNNWDYKLLEQRNII</sequence>
<evidence type="ECO:0000313" key="2">
    <source>
        <dbReference type="EMBL" id="CAJ1953523.1"/>
    </source>
</evidence>
<comment type="caution">
    <text evidence="2">The sequence shown here is derived from an EMBL/GenBank/DDBJ whole genome shotgun (WGS) entry which is preliminary data.</text>
</comment>
<gene>
    <name evidence="2" type="ORF">CYCCA115_LOCUS14123</name>
</gene>
<dbReference type="Proteomes" id="UP001295423">
    <property type="component" value="Unassembled WGS sequence"/>
</dbReference>
<dbReference type="AlphaFoldDB" id="A0AAD2JIE0"/>
<dbReference type="EMBL" id="CAKOGP040001827">
    <property type="protein sequence ID" value="CAJ1953523.1"/>
    <property type="molecule type" value="Genomic_DNA"/>
</dbReference>
<feature type="region of interest" description="Disordered" evidence="1">
    <location>
        <begin position="19"/>
        <end position="60"/>
    </location>
</feature>
<evidence type="ECO:0000313" key="3">
    <source>
        <dbReference type="Proteomes" id="UP001295423"/>
    </source>
</evidence>
<keyword evidence="3" id="KW-1185">Reference proteome</keyword>